<evidence type="ECO:0000256" key="7">
    <source>
        <dbReference type="SAM" id="Coils"/>
    </source>
</evidence>
<dbReference type="Gene3D" id="3.80.10.10">
    <property type="entry name" value="Ribonuclease Inhibitor"/>
    <property type="match status" value="1"/>
</dbReference>
<comment type="similarity">
    <text evidence="1">Belongs to the disease resistance NB-LRR family.</text>
</comment>
<proteinExistence type="inferred from homology"/>
<feature type="coiled-coil region" evidence="7">
    <location>
        <begin position="95"/>
        <end position="122"/>
    </location>
</feature>
<evidence type="ECO:0000313" key="11">
    <source>
        <dbReference type="Proteomes" id="UP001604277"/>
    </source>
</evidence>
<dbReference type="Pfam" id="PF23559">
    <property type="entry name" value="WHD_DRP"/>
    <property type="match status" value="1"/>
</dbReference>
<dbReference type="PANTHER" id="PTHR15140">
    <property type="entry name" value="TUBULIN-SPECIFIC CHAPERONE E"/>
    <property type="match status" value="1"/>
</dbReference>
<accession>A0ABD1TSE7</accession>
<feature type="domain" description="Disease resistance protein winged helix" evidence="8">
    <location>
        <begin position="179"/>
        <end position="249"/>
    </location>
</feature>
<keyword evidence="7" id="KW-0175">Coiled coil</keyword>
<dbReference type="InterPro" id="IPR055414">
    <property type="entry name" value="LRR_R13L4/SHOC2-like"/>
</dbReference>
<dbReference type="EMBL" id="JBFOLJ010000008">
    <property type="protein sequence ID" value="KAL2515498.1"/>
    <property type="molecule type" value="Genomic_DNA"/>
</dbReference>
<dbReference type="FunFam" id="1.10.10.10:FF:000322">
    <property type="entry name" value="Probable disease resistance protein At1g63360"/>
    <property type="match status" value="1"/>
</dbReference>
<dbReference type="Proteomes" id="UP001604277">
    <property type="component" value="Unassembled WGS sequence"/>
</dbReference>
<evidence type="ECO:0000256" key="6">
    <source>
        <dbReference type="ARBA" id="ARBA00022840"/>
    </source>
</evidence>
<evidence type="ECO:0000256" key="1">
    <source>
        <dbReference type="ARBA" id="ARBA00008894"/>
    </source>
</evidence>
<keyword evidence="6" id="KW-0067">ATP-binding</keyword>
<dbReference type="GO" id="GO:0005524">
    <property type="term" value="F:ATP binding"/>
    <property type="evidence" value="ECO:0007669"/>
    <property type="project" value="UniProtKB-KW"/>
</dbReference>
<evidence type="ECO:0000313" key="10">
    <source>
        <dbReference type="EMBL" id="KAL2515498.1"/>
    </source>
</evidence>
<organism evidence="10 11">
    <name type="scientific">Forsythia ovata</name>
    <dbReference type="NCBI Taxonomy" id="205694"/>
    <lineage>
        <taxon>Eukaryota</taxon>
        <taxon>Viridiplantae</taxon>
        <taxon>Streptophyta</taxon>
        <taxon>Embryophyta</taxon>
        <taxon>Tracheophyta</taxon>
        <taxon>Spermatophyta</taxon>
        <taxon>Magnoliopsida</taxon>
        <taxon>eudicotyledons</taxon>
        <taxon>Gunneridae</taxon>
        <taxon>Pentapetalae</taxon>
        <taxon>asterids</taxon>
        <taxon>lamiids</taxon>
        <taxon>Lamiales</taxon>
        <taxon>Oleaceae</taxon>
        <taxon>Forsythieae</taxon>
        <taxon>Forsythia</taxon>
    </lineage>
</organism>
<keyword evidence="5" id="KW-0611">Plant defense</keyword>
<dbReference type="Gene3D" id="1.10.10.10">
    <property type="entry name" value="Winged helix-like DNA-binding domain superfamily/Winged helix DNA-binding domain"/>
    <property type="match status" value="1"/>
</dbReference>
<comment type="caution">
    <text evidence="10">The sequence shown here is derived from an EMBL/GenBank/DDBJ whole genome shotgun (WGS) entry which is preliminary data.</text>
</comment>
<keyword evidence="3" id="KW-0677">Repeat</keyword>
<gene>
    <name evidence="10" type="ORF">Fot_29469</name>
</gene>
<dbReference type="InterPro" id="IPR032675">
    <property type="entry name" value="LRR_dom_sf"/>
</dbReference>
<keyword evidence="4" id="KW-0547">Nucleotide-binding</keyword>
<dbReference type="SUPFAM" id="SSF52058">
    <property type="entry name" value="L domain-like"/>
    <property type="match status" value="1"/>
</dbReference>
<dbReference type="GO" id="GO:0006952">
    <property type="term" value="P:defense response"/>
    <property type="evidence" value="ECO:0007669"/>
    <property type="project" value="UniProtKB-KW"/>
</dbReference>
<dbReference type="AlphaFoldDB" id="A0ABD1TSE7"/>
<evidence type="ECO:0000256" key="2">
    <source>
        <dbReference type="ARBA" id="ARBA00022614"/>
    </source>
</evidence>
<sequence length="649" mass="75144">MVSYIIAVRDFYCDLEDIRHTQAKQSSKQRKPMIGKLEDSCIDGNLWPIKLKIIGIILFSTGATNNEMLLMNKFAKICFPKLLSIHVLGRQYQDMQKLLQDIDSVTEEVTKTKSALEDLLSRNLVRDGSVKKIQDWEKVAENVSSIVTKNEEKFMEILTLSYSHLPRHLQECFLYMGAFPEDSEVPAAKLINLWAAEGFIEPNKEKCSEEVGEEYLQDLIDRSLILVCKRSSSGKIKTCSIHDLLRDLVVRQAHSENFLHVAKSNTDLLQANKTLCRLSIPPDVLLLHATYDSMQSMSLVQSLLCTGTHLINHQFSVYLGFRLMRVLDVVVIHFFEFPMEIIKLFNLRYLGFTYRGHLPKSISKLLNLETIVHHNWTFGQCPSLPQEIWTMPRLRHLYLTPNFLPDPPTAQIDEENYVRLEHLQTLSEVRGFVCKEEVLERIPNLKKLEISYDPVSSPEGWLYYHLENLANLHHLETLKLLVKDPPMSRDISPPILAFPPKLKNLTLSGCRILWEDMTIVGTLPNLEVLKLRNYAFQGAEWETIDGEFCELKFLLIEKTDLVQWTAERTHFPRLERLILKECFRLKEVPSGIGEIDTLNIIELVDCRYSVETSAKQIKEEQESFGNYTLEVRVNAKRTFEDKFYTRILR</sequence>
<protein>
    <submittedName>
        <fullName evidence="10">Disease resistance protein (CC-NBS-LRR class) family</fullName>
    </submittedName>
</protein>
<keyword evidence="2" id="KW-0433">Leucine-rich repeat</keyword>
<evidence type="ECO:0000259" key="9">
    <source>
        <dbReference type="Pfam" id="PF23598"/>
    </source>
</evidence>
<dbReference type="PANTHER" id="PTHR15140:SF37">
    <property type="entry name" value="UBIQUITIN-LIKE DOMAIN-CONTAINING PROTEIN"/>
    <property type="match status" value="1"/>
</dbReference>
<dbReference type="InterPro" id="IPR036388">
    <property type="entry name" value="WH-like_DNA-bd_sf"/>
</dbReference>
<dbReference type="InterPro" id="IPR058922">
    <property type="entry name" value="WHD_DRP"/>
</dbReference>
<dbReference type="Pfam" id="PF23598">
    <property type="entry name" value="LRR_14"/>
    <property type="match status" value="1"/>
</dbReference>
<feature type="domain" description="Disease resistance R13L4/SHOC-2-like LRR" evidence="9">
    <location>
        <begin position="319"/>
        <end position="511"/>
    </location>
</feature>
<reference evidence="11" key="1">
    <citation type="submission" date="2024-07" db="EMBL/GenBank/DDBJ databases">
        <title>Two chromosome-level genome assemblies of Korean endemic species Abeliophyllum distichum and Forsythia ovata (Oleaceae).</title>
        <authorList>
            <person name="Jang H."/>
        </authorList>
    </citation>
    <scope>NUCLEOTIDE SEQUENCE [LARGE SCALE GENOMIC DNA]</scope>
</reference>
<keyword evidence="11" id="KW-1185">Reference proteome</keyword>
<evidence type="ECO:0000256" key="3">
    <source>
        <dbReference type="ARBA" id="ARBA00022737"/>
    </source>
</evidence>
<evidence type="ECO:0000256" key="5">
    <source>
        <dbReference type="ARBA" id="ARBA00022821"/>
    </source>
</evidence>
<name>A0ABD1TSE7_9LAMI</name>
<evidence type="ECO:0000256" key="4">
    <source>
        <dbReference type="ARBA" id="ARBA00022741"/>
    </source>
</evidence>
<evidence type="ECO:0000259" key="8">
    <source>
        <dbReference type="Pfam" id="PF23559"/>
    </source>
</evidence>